<dbReference type="GeneTree" id="ENSGT00940000154715"/>
<comment type="function">
    <text evidence="1">May be involved in transcriptional regulation.</text>
</comment>
<evidence type="ECO:0000256" key="4">
    <source>
        <dbReference type="ARBA" id="ARBA00022723"/>
    </source>
</evidence>
<evidence type="ECO:0000256" key="10">
    <source>
        <dbReference type="ARBA" id="ARBA00023163"/>
    </source>
</evidence>
<dbReference type="GO" id="GO:0005634">
    <property type="term" value="C:nucleus"/>
    <property type="evidence" value="ECO:0007669"/>
    <property type="project" value="UniProtKB-SubCell"/>
</dbReference>
<evidence type="ECO:0000313" key="15">
    <source>
        <dbReference type="Ensembl" id="ENSGEVP00005002355.1"/>
    </source>
</evidence>
<reference evidence="15" key="1">
    <citation type="submission" date="2025-08" db="UniProtKB">
        <authorList>
            <consortium name="Ensembl"/>
        </authorList>
    </citation>
    <scope>IDENTIFICATION</scope>
</reference>
<evidence type="ECO:0000256" key="11">
    <source>
        <dbReference type="ARBA" id="ARBA00023242"/>
    </source>
</evidence>
<dbReference type="PANTHER" id="PTHR23226">
    <property type="entry name" value="ZINC FINGER AND SCAN DOMAIN-CONTAINING"/>
    <property type="match status" value="1"/>
</dbReference>
<dbReference type="PROSITE" id="PS00028">
    <property type="entry name" value="ZINC_FINGER_C2H2_1"/>
    <property type="match status" value="4"/>
</dbReference>
<dbReference type="SUPFAM" id="SSF57667">
    <property type="entry name" value="beta-beta-alpha zinc fingers"/>
    <property type="match status" value="2"/>
</dbReference>
<evidence type="ECO:0000256" key="12">
    <source>
        <dbReference type="PROSITE-ProRule" id="PRU00042"/>
    </source>
</evidence>
<dbReference type="Proteomes" id="UP000694390">
    <property type="component" value="Unassembled WGS sequence"/>
</dbReference>
<feature type="compositionally biased region" description="Low complexity" evidence="13">
    <location>
        <begin position="20"/>
        <end position="35"/>
    </location>
</feature>
<protein>
    <recommendedName>
        <fullName evidence="14">C2H2-type domain-containing protein</fullName>
    </recommendedName>
</protein>
<accession>A0A8C4VGZ8</accession>
<keyword evidence="7" id="KW-0862">Zinc</keyword>
<feature type="region of interest" description="Disordered" evidence="13">
    <location>
        <begin position="70"/>
        <end position="107"/>
    </location>
</feature>
<evidence type="ECO:0000256" key="7">
    <source>
        <dbReference type="ARBA" id="ARBA00022833"/>
    </source>
</evidence>
<reference evidence="15" key="2">
    <citation type="submission" date="2025-09" db="UniProtKB">
        <authorList>
            <consortium name="Ensembl"/>
        </authorList>
    </citation>
    <scope>IDENTIFICATION</scope>
</reference>
<dbReference type="FunFam" id="3.30.160.60:FF:002533">
    <property type="entry name" value="Zinc finger protein 770"/>
    <property type="match status" value="1"/>
</dbReference>
<name>A0A8C4VGZ8_9SAUR</name>
<feature type="domain" description="C2H2-type" evidence="14">
    <location>
        <begin position="135"/>
        <end position="162"/>
    </location>
</feature>
<dbReference type="InterPro" id="IPR013087">
    <property type="entry name" value="Znf_C2H2_type"/>
</dbReference>
<keyword evidence="4" id="KW-0479">Metal-binding</keyword>
<organism evidence="15 16">
    <name type="scientific">Gopherus evgoodei</name>
    <name type="common">Goodes thornscrub tortoise</name>
    <dbReference type="NCBI Taxonomy" id="1825980"/>
    <lineage>
        <taxon>Eukaryota</taxon>
        <taxon>Metazoa</taxon>
        <taxon>Chordata</taxon>
        <taxon>Craniata</taxon>
        <taxon>Vertebrata</taxon>
        <taxon>Euteleostomi</taxon>
        <taxon>Archelosauria</taxon>
        <taxon>Testudinata</taxon>
        <taxon>Testudines</taxon>
        <taxon>Cryptodira</taxon>
        <taxon>Durocryptodira</taxon>
        <taxon>Testudinoidea</taxon>
        <taxon>Testudinidae</taxon>
        <taxon>Gopherus</taxon>
    </lineage>
</organism>
<dbReference type="PROSITE" id="PS50157">
    <property type="entry name" value="ZINC_FINGER_C2H2_2"/>
    <property type="match status" value="4"/>
</dbReference>
<feature type="domain" description="C2H2-type" evidence="14">
    <location>
        <begin position="107"/>
        <end position="134"/>
    </location>
</feature>
<feature type="region of interest" description="Disordered" evidence="13">
    <location>
        <begin position="20"/>
        <end position="47"/>
    </location>
</feature>
<evidence type="ECO:0000259" key="14">
    <source>
        <dbReference type="PROSITE" id="PS50157"/>
    </source>
</evidence>
<dbReference type="OrthoDB" id="4748970at2759"/>
<keyword evidence="16" id="KW-1185">Reference proteome</keyword>
<dbReference type="InterPro" id="IPR036236">
    <property type="entry name" value="Znf_C2H2_sf"/>
</dbReference>
<feature type="domain" description="C2H2-type" evidence="14">
    <location>
        <begin position="163"/>
        <end position="190"/>
    </location>
</feature>
<evidence type="ECO:0000256" key="5">
    <source>
        <dbReference type="ARBA" id="ARBA00022737"/>
    </source>
</evidence>
<dbReference type="FunFam" id="3.30.160.60:FF:000097">
    <property type="entry name" value="Zinc finger protein"/>
    <property type="match status" value="1"/>
</dbReference>
<dbReference type="FunFam" id="3.30.160.60:FF:002063">
    <property type="entry name" value="RB associated KRAB zinc finger"/>
    <property type="match status" value="1"/>
</dbReference>
<evidence type="ECO:0000256" key="8">
    <source>
        <dbReference type="ARBA" id="ARBA00023015"/>
    </source>
</evidence>
<keyword evidence="6 12" id="KW-0863">Zinc-finger</keyword>
<evidence type="ECO:0000256" key="6">
    <source>
        <dbReference type="ARBA" id="ARBA00022771"/>
    </source>
</evidence>
<sequence>MDLVRFLLGPGFLLEDGEQAAAGAPGAAGSGSACPGRGGERPGTGAGGRCSWLPGLGTAQLLPEPFAPSLCVEIPDSRSPERGDGGRTGRQRAEKEPGRRRGKAQPVNCGDCGKSFMKNSELIIHQRTHTGERPYQCPDCGRCFATRSSLDRHQRVHTDERPFLCTRCGKSFKLSSSLSRHWRVHAQKGPCSCVECGSCFQHSAALIQHQAEHLNHGDPTNGPVRTRVYKDPFVEARDLEGEAGGMWYAEPVKEESG</sequence>
<comment type="subcellular location">
    <subcellularLocation>
        <location evidence="2">Nucleus</location>
    </subcellularLocation>
</comment>
<dbReference type="PANTHER" id="PTHR23226:SF377">
    <property type="entry name" value="ZINC FINGER AND SCAN DOMAIN-CONTAINING PROTEIN 20"/>
    <property type="match status" value="1"/>
</dbReference>
<feature type="domain" description="C2H2-type" evidence="14">
    <location>
        <begin position="191"/>
        <end position="218"/>
    </location>
</feature>
<evidence type="ECO:0000256" key="1">
    <source>
        <dbReference type="ARBA" id="ARBA00003767"/>
    </source>
</evidence>
<dbReference type="GO" id="GO:0000978">
    <property type="term" value="F:RNA polymerase II cis-regulatory region sequence-specific DNA binding"/>
    <property type="evidence" value="ECO:0007669"/>
    <property type="project" value="TreeGrafter"/>
</dbReference>
<dbReference type="GO" id="GO:0000981">
    <property type="term" value="F:DNA-binding transcription factor activity, RNA polymerase II-specific"/>
    <property type="evidence" value="ECO:0007669"/>
    <property type="project" value="TreeGrafter"/>
</dbReference>
<evidence type="ECO:0000256" key="2">
    <source>
        <dbReference type="ARBA" id="ARBA00004123"/>
    </source>
</evidence>
<dbReference type="Pfam" id="PF00096">
    <property type="entry name" value="zf-C2H2"/>
    <property type="match status" value="3"/>
</dbReference>
<dbReference type="PROSITE" id="PS51257">
    <property type="entry name" value="PROKAR_LIPOPROTEIN"/>
    <property type="match status" value="1"/>
</dbReference>
<feature type="compositionally biased region" description="Basic and acidic residues" evidence="13">
    <location>
        <begin position="75"/>
        <end position="99"/>
    </location>
</feature>
<comment type="similarity">
    <text evidence="3">Belongs to the krueppel C2H2-type zinc-finger protein family.</text>
</comment>
<dbReference type="GO" id="GO:0008270">
    <property type="term" value="F:zinc ion binding"/>
    <property type="evidence" value="ECO:0007669"/>
    <property type="project" value="UniProtKB-KW"/>
</dbReference>
<dbReference type="Gene3D" id="3.30.160.60">
    <property type="entry name" value="Classic Zinc Finger"/>
    <property type="match status" value="3"/>
</dbReference>
<keyword evidence="10" id="KW-0804">Transcription</keyword>
<evidence type="ECO:0000256" key="3">
    <source>
        <dbReference type="ARBA" id="ARBA00006991"/>
    </source>
</evidence>
<keyword evidence="9" id="KW-0238">DNA-binding</keyword>
<keyword evidence="8" id="KW-0805">Transcription regulation</keyword>
<evidence type="ECO:0000256" key="9">
    <source>
        <dbReference type="ARBA" id="ARBA00023125"/>
    </source>
</evidence>
<keyword evidence="5" id="KW-0677">Repeat</keyword>
<dbReference type="Ensembl" id="ENSGEVT00005002474.1">
    <property type="protein sequence ID" value="ENSGEVP00005002355.1"/>
    <property type="gene ID" value="ENSGEVG00005001786.1"/>
</dbReference>
<dbReference type="SMART" id="SM00355">
    <property type="entry name" value="ZnF_C2H2"/>
    <property type="match status" value="4"/>
</dbReference>
<evidence type="ECO:0000313" key="16">
    <source>
        <dbReference type="Proteomes" id="UP000694390"/>
    </source>
</evidence>
<dbReference type="AlphaFoldDB" id="A0A8C4VGZ8"/>
<keyword evidence="11" id="KW-0539">Nucleus</keyword>
<evidence type="ECO:0000256" key="13">
    <source>
        <dbReference type="SAM" id="MobiDB-lite"/>
    </source>
</evidence>
<proteinExistence type="inferred from homology"/>